<evidence type="ECO:0000313" key="3">
    <source>
        <dbReference type="Proteomes" id="UP000031737"/>
    </source>
</evidence>
<dbReference type="EMBL" id="AUPL01005699">
    <property type="protein sequence ID" value="ESL06624.1"/>
    <property type="molecule type" value="Genomic_DNA"/>
</dbReference>
<dbReference type="VEuPathDB" id="TriTrypDB:TRSC58_05699"/>
<evidence type="ECO:0000313" key="2">
    <source>
        <dbReference type="EMBL" id="ESL06624.1"/>
    </source>
</evidence>
<feature type="region of interest" description="Disordered" evidence="1">
    <location>
        <begin position="1"/>
        <end position="34"/>
    </location>
</feature>
<accession>A0A061IVD8</accession>
<evidence type="ECO:0000256" key="1">
    <source>
        <dbReference type="SAM" id="MobiDB-lite"/>
    </source>
</evidence>
<organism evidence="2 3">
    <name type="scientific">Trypanosoma rangeli SC58</name>
    <dbReference type="NCBI Taxonomy" id="429131"/>
    <lineage>
        <taxon>Eukaryota</taxon>
        <taxon>Discoba</taxon>
        <taxon>Euglenozoa</taxon>
        <taxon>Kinetoplastea</taxon>
        <taxon>Metakinetoplastina</taxon>
        <taxon>Trypanosomatida</taxon>
        <taxon>Trypanosomatidae</taxon>
        <taxon>Trypanosoma</taxon>
        <taxon>Herpetosoma</taxon>
    </lineage>
</organism>
<name>A0A061IVD8_TRYRA</name>
<keyword evidence="3" id="KW-1185">Reference proteome</keyword>
<dbReference type="AlphaFoldDB" id="A0A061IVD8"/>
<reference evidence="2 3" key="1">
    <citation type="submission" date="2013-07" db="EMBL/GenBank/DDBJ databases">
        <authorList>
            <person name="Stoco P.H."/>
            <person name="Wagner G."/>
            <person name="Gerber A."/>
            <person name="Zaha A."/>
            <person name="Thompson C."/>
            <person name="Bartholomeu D.C."/>
            <person name="Luckemeyer D.D."/>
            <person name="Bahia D."/>
            <person name="Loreto E."/>
            <person name="Prestes E.B."/>
            <person name="Lima F.M."/>
            <person name="Rodrigues-Luiz G."/>
            <person name="Vallejo G.A."/>
            <person name="Filho J.F."/>
            <person name="Monteiro K.M."/>
            <person name="Tyler K.M."/>
            <person name="de Almeida L.G."/>
            <person name="Ortiz M.F."/>
            <person name="Siervo M.A."/>
            <person name="de Moraes M.H."/>
            <person name="Cunha O.L."/>
            <person name="Mendonca-Neto R."/>
            <person name="Silva R."/>
            <person name="Teixeira S.M."/>
            <person name="Murta S.M."/>
            <person name="Sincero T.C."/>
            <person name="Mendes T.A."/>
            <person name="Urmenyi T.P."/>
            <person name="Silva V.G."/>
            <person name="da Rocha W.D."/>
            <person name="Andersson B."/>
            <person name="Romanha A.J."/>
            <person name="Steindel M."/>
            <person name="de Vasconcelos A.T."/>
            <person name="Grisard E.C."/>
        </authorList>
    </citation>
    <scope>NUCLEOTIDE SEQUENCE [LARGE SCALE GENOMIC DNA]</scope>
    <source>
        <strain evidence="2 3">SC58</strain>
    </source>
</reference>
<dbReference type="Proteomes" id="UP000031737">
    <property type="component" value="Unassembled WGS sequence"/>
</dbReference>
<protein>
    <submittedName>
        <fullName evidence="2">Uncharacterized protein</fullName>
    </submittedName>
</protein>
<feature type="region of interest" description="Disordered" evidence="1">
    <location>
        <begin position="101"/>
        <end position="120"/>
    </location>
</feature>
<gene>
    <name evidence="2" type="ORF">TRSC58_05699</name>
</gene>
<sequence length="589" mass="67459">MSMRRGEGQRSAAALWPQFQEEQHAEAVAEDPKDRWIIESESRSRLRDTESPYATLPHNCRHLSTLTLSASDADKPAVVHTASTSTTGPLSQNNDVRVVEGRSSRSNLELVSPESGDRLPRTVKHELPMYSVRTVVRQEDHPLWSSSPQKQLEYLFGRTTLRQGGLQRDGYMNYPKGWDAPARKEEPSLLLAEEPCEGSWDTTLAALEGRQDTRLPNVLLPSPSQQQQQLATTVVGVEAGFSESGQRFAVAPPLELQAGFQRIRLRDFATHVSMLLRDECVCRQAIVAEERREAVLDIAVVPDVTLGALHPALLAGIKETVILEEICRGYILEEEVCQRNPIWDFYVFEHRGLIVGLAPLKRFLRQCILHYRGRKQRHLEQQNRLMRREDQSRRELTHRWLGAQQKLFASLVVATEALFRALIEELQLCTQHAHGFASICLKEQVELFPLLYGEVMPRVIVCGRISGYTRFKQLDLHDQHERRYLSTWEERDRRVISYLMRREALDAFVEGPRRQTIVEEESVARMKLAFVLFAMAERCHRREIEIVEACEWQIDLLPHLHAALAPVGQCPEEKRTAFLFQTKMQGCPT</sequence>
<feature type="compositionally biased region" description="Basic and acidic residues" evidence="1">
    <location>
        <begin position="21"/>
        <end position="34"/>
    </location>
</feature>
<proteinExistence type="predicted"/>
<dbReference type="OrthoDB" id="264300at2759"/>
<comment type="caution">
    <text evidence="2">The sequence shown here is derived from an EMBL/GenBank/DDBJ whole genome shotgun (WGS) entry which is preliminary data.</text>
</comment>